<feature type="domain" description="Radical SAM core" evidence="9">
    <location>
        <begin position="175"/>
        <end position="393"/>
    </location>
</feature>
<dbReference type="AlphaFoldDB" id="A0A1V5MI16"/>
<sequence length="464" mass="52679">MTNRSRSQRVALINPGTDQQFAVQEPLNLGFIAAYLEKHAIEVIIIDELAGENVAERLDRFQPGFAGITATTPLATDAYRAADLCRARGITTVLGGVHASVLPQEAAGHADIVVVGEGEQAMLDIVRENLSGGIISRPYLKDIDQVPPPSRHLMRMDFYMRTKDRIPFSYLYFVPPGTRTAAVLSSRGCPYNCTFCHNSWKGMPCRYNAPERVIAEIKSLLADYGVRAIFFIEDSFFSNRPRLKKICELIRQEKLDFIWGGNARVNEIDPDSLRLAREAGCRQITFGFESGSDRILKVLNKRASVEQNRRAVRICKEAGLYVNGTFMIGNPTETKADIELTEQFIMQNPIDSVGICVLTPYPGTQVWDWCRSEGLIPDRIDWSDFLYDRVSILCSRALTRQQLLRYRDRLNWLVWQKEHGSTVFRDLLRHPGRLGSLALKFLRSPRGKLKKIATFLLWTLKRKH</sequence>
<evidence type="ECO:0000256" key="4">
    <source>
        <dbReference type="ARBA" id="ARBA00022691"/>
    </source>
</evidence>
<evidence type="ECO:0000256" key="5">
    <source>
        <dbReference type="ARBA" id="ARBA00022723"/>
    </source>
</evidence>
<evidence type="ECO:0000259" key="8">
    <source>
        <dbReference type="PROSITE" id="PS51332"/>
    </source>
</evidence>
<evidence type="ECO:0000313" key="11">
    <source>
        <dbReference type="Proteomes" id="UP000485484"/>
    </source>
</evidence>
<comment type="caution">
    <text evidence="10">The sequence shown here is derived from an EMBL/GenBank/DDBJ whole genome shotgun (WGS) entry which is preliminary data.</text>
</comment>
<dbReference type="Gene3D" id="3.40.50.280">
    <property type="entry name" value="Cobalamin-binding domain"/>
    <property type="match status" value="1"/>
</dbReference>
<dbReference type="EMBL" id="MWAK01000064">
    <property type="protein sequence ID" value="OPZ92836.1"/>
    <property type="molecule type" value="Genomic_DNA"/>
</dbReference>
<name>A0A1V5MI16_UNCT6</name>
<dbReference type="GO" id="GO:0046872">
    <property type="term" value="F:metal ion binding"/>
    <property type="evidence" value="ECO:0007669"/>
    <property type="project" value="UniProtKB-KW"/>
</dbReference>
<dbReference type="PROSITE" id="PS51332">
    <property type="entry name" value="B12_BINDING"/>
    <property type="match status" value="1"/>
</dbReference>
<dbReference type="GO" id="GO:0031419">
    <property type="term" value="F:cobalamin binding"/>
    <property type="evidence" value="ECO:0007669"/>
    <property type="project" value="InterPro"/>
</dbReference>
<evidence type="ECO:0000256" key="3">
    <source>
        <dbReference type="ARBA" id="ARBA00022679"/>
    </source>
</evidence>
<dbReference type="PROSITE" id="PS51918">
    <property type="entry name" value="RADICAL_SAM"/>
    <property type="match status" value="1"/>
</dbReference>
<keyword evidence="10" id="KW-0687">Ribonucleoprotein</keyword>
<organism evidence="10 11">
    <name type="scientific">candidate division TA06 bacterium ADurb.Bin417</name>
    <dbReference type="NCBI Taxonomy" id="1852828"/>
    <lineage>
        <taxon>Bacteria</taxon>
        <taxon>Bacteria division TA06</taxon>
    </lineage>
</organism>
<evidence type="ECO:0000259" key="9">
    <source>
        <dbReference type="PROSITE" id="PS51918"/>
    </source>
</evidence>
<dbReference type="InterPro" id="IPR007197">
    <property type="entry name" value="rSAM"/>
</dbReference>
<dbReference type="InterPro" id="IPR006158">
    <property type="entry name" value="Cobalamin-bd"/>
</dbReference>
<dbReference type="SFLD" id="SFLDG01082">
    <property type="entry name" value="B12-binding_domain_containing"/>
    <property type="match status" value="1"/>
</dbReference>
<dbReference type="InterPro" id="IPR006638">
    <property type="entry name" value="Elp3/MiaA/NifB-like_rSAM"/>
</dbReference>
<keyword evidence="2" id="KW-0489">Methyltransferase</keyword>
<accession>A0A1V5MI16</accession>
<keyword evidence="4" id="KW-0949">S-adenosyl-L-methionine</keyword>
<dbReference type="Gene3D" id="3.80.30.20">
    <property type="entry name" value="tm_1862 like domain"/>
    <property type="match status" value="1"/>
</dbReference>
<keyword evidence="6" id="KW-0408">Iron</keyword>
<dbReference type="InterPro" id="IPR058240">
    <property type="entry name" value="rSAM_sf"/>
</dbReference>
<dbReference type="Pfam" id="PF04055">
    <property type="entry name" value="Radical_SAM"/>
    <property type="match status" value="1"/>
</dbReference>
<dbReference type="SUPFAM" id="SSF102114">
    <property type="entry name" value="Radical SAM enzymes"/>
    <property type="match status" value="1"/>
</dbReference>
<keyword evidence="10" id="KW-0689">Ribosomal protein</keyword>
<gene>
    <name evidence="10" type="primary">rimO_2</name>
    <name evidence="10" type="ORF">BWY73_00611</name>
</gene>
<feature type="domain" description="B12-binding" evidence="8">
    <location>
        <begin position="7"/>
        <end position="136"/>
    </location>
</feature>
<evidence type="ECO:0000313" key="10">
    <source>
        <dbReference type="EMBL" id="OPZ92836.1"/>
    </source>
</evidence>
<keyword evidence="7" id="KW-0411">Iron-sulfur</keyword>
<dbReference type="Pfam" id="PF02310">
    <property type="entry name" value="B12-binding"/>
    <property type="match status" value="1"/>
</dbReference>
<dbReference type="CDD" id="cd01335">
    <property type="entry name" value="Radical_SAM"/>
    <property type="match status" value="1"/>
</dbReference>
<protein>
    <submittedName>
        <fullName evidence="10">Ribosomal protein S12 methylthiotransferase RimO</fullName>
        <ecNumber evidence="10">2.-.-.-</ecNumber>
    </submittedName>
</protein>
<dbReference type="PANTHER" id="PTHR43409:SF7">
    <property type="entry name" value="BLL1977 PROTEIN"/>
    <property type="match status" value="1"/>
</dbReference>
<dbReference type="GO" id="GO:0005840">
    <property type="term" value="C:ribosome"/>
    <property type="evidence" value="ECO:0007669"/>
    <property type="project" value="UniProtKB-KW"/>
</dbReference>
<dbReference type="GO" id="GO:0016740">
    <property type="term" value="F:transferase activity"/>
    <property type="evidence" value="ECO:0007669"/>
    <property type="project" value="UniProtKB-KW"/>
</dbReference>
<keyword evidence="3 10" id="KW-0808">Transferase</keyword>
<dbReference type="PANTHER" id="PTHR43409">
    <property type="entry name" value="ANAEROBIC MAGNESIUM-PROTOPORPHYRIN IX MONOMETHYL ESTER CYCLASE-RELATED"/>
    <property type="match status" value="1"/>
</dbReference>
<dbReference type="GO" id="GO:0051539">
    <property type="term" value="F:4 iron, 4 sulfur cluster binding"/>
    <property type="evidence" value="ECO:0007669"/>
    <property type="project" value="UniProtKB-KW"/>
</dbReference>
<dbReference type="Proteomes" id="UP000485484">
    <property type="component" value="Unassembled WGS sequence"/>
</dbReference>
<comment type="cofactor">
    <cofactor evidence="1">
        <name>[4Fe-4S] cluster</name>
        <dbReference type="ChEBI" id="CHEBI:49883"/>
    </cofactor>
</comment>
<dbReference type="SFLD" id="SFLDS00029">
    <property type="entry name" value="Radical_SAM"/>
    <property type="match status" value="1"/>
</dbReference>
<dbReference type="InterPro" id="IPR023404">
    <property type="entry name" value="rSAM_horseshoe"/>
</dbReference>
<proteinExistence type="predicted"/>
<reference evidence="10 11" key="1">
    <citation type="submission" date="2017-02" db="EMBL/GenBank/DDBJ databases">
        <title>Delving into the versatile metabolic prowess of the omnipresent phylum Bacteroidetes.</title>
        <authorList>
            <person name="Nobu M.K."/>
            <person name="Mei R."/>
            <person name="Narihiro T."/>
            <person name="Kuroda K."/>
            <person name="Liu W.-T."/>
        </authorList>
    </citation>
    <scope>NUCLEOTIDE SEQUENCE [LARGE SCALE GENOMIC DNA]</scope>
    <source>
        <strain evidence="10">ADurb.Bin417</strain>
    </source>
</reference>
<dbReference type="InterPro" id="IPR034466">
    <property type="entry name" value="Methyltransferase_Class_B"/>
</dbReference>
<evidence type="ECO:0000256" key="6">
    <source>
        <dbReference type="ARBA" id="ARBA00023004"/>
    </source>
</evidence>
<evidence type="ECO:0000256" key="1">
    <source>
        <dbReference type="ARBA" id="ARBA00001966"/>
    </source>
</evidence>
<dbReference type="InterPro" id="IPR051198">
    <property type="entry name" value="BchE-like"/>
</dbReference>
<dbReference type="CDD" id="cd02068">
    <property type="entry name" value="radical_SAM_B12_BD"/>
    <property type="match status" value="1"/>
</dbReference>
<evidence type="ECO:0000256" key="7">
    <source>
        <dbReference type="ARBA" id="ARBA00023014"/>
    </source>
</evidence>
<dbReference type="SMART" id="SM00729">
    <property type="entry name" value="Elp3"/>
    <property type="match status" value="1"/>
</dbReference>
<dbReference type="EC" id="2.-.-.-" evidence="10"/>
<keyword evidence="5" id="KW-0479">Metal-binding</keyword>
<evidence type="ECO:0000256" key="2">
    <source>
        <dbReference type="ARBA" id="ARBA00022603"/>
    </source>
</evidence>
<dbReference type="SFLD" id="SFLDG01123">
    <property type="entry name" value="methyltransferase_(Class_B)"/>
    <property type="match status" value="1"/>
</dbReference>